<dbReference type="InterPro" id="IPR009839">
    <property type="entry name" value="SseB_N"/>
</dbReference>
<organism evidence="2 3">
    <name type="scientific">Chromatium okenii</name>
    <dbReference type="NCBI Taxonomy" id="61644"/>
    <lineage>
        <taxon>Bacteria</taxon>
        <taxon>Pseudomonadati</taxon>
        <taxon>Pseudomonadota</taxon>
        <taxon>Gammaproteobacteria</taxon>
        <taxon>Chromatiales</taxon>
        <taxon>Chromatiaceae</taxon>
        <taxon>Chromatium</taxon>
    </lineage>
</organism>
<dbReference type="RefSeq" id="WP_105073935.1">
    <property type="nucleotide sequence ID" value="NZ_PPGH01000035.1"/>
</dbReference>
<evidence type="ECO:0000313" key="3">
    <source>
        <dbReference type="Proteomes" id="UP000239936"/>
    </source>
</evidence>
<name>A0A2S7XRE6_9GAMM</name>
<feature type="domain" description="SseB protein N-terminal" evidence="1">
    <location>
        <begin position="11"/>
        <end position="129"/>
    </location>
</feature>
<protein>
    <submittedName>
        <fullName evidence="2">SseB protein</fullName>
    </submittedName>
</protein>
<sequence length="137" mass="14769">MSASFIAQNDLERQLIAAQNGELPPEQLLMTLLNSEVFMPVYESQQIGGLQTTTSTAQPLKLTTETGDAVLVLFSSPERAKVFVADFPGYGGGLVTEFRWILEKLGVGYAITLNPSLEVGMDFEAQDVAQLAALSAE</sequence>
<keyword evidence="3" id="KW-1185">Reference proteome</keyword>
<dbReference type="AlphaFoldDB" id="A0A2S7XRE6"/>
<dbReference type="Pfam" id="PF07179">
    <property type="entry name" value="SseB"/>
    <property type="match status" value="1"/>
</dbReference>
<evidence type="ECO:0000313" key="2">
    <source>
        <dbReference type="EMBL" id="PQJ96309.1"/>
    </source>
</evidence>
<evidence type="ECO:0000259" key="1">
    <source>
        <dbReference type="Pfam" id="PF07179"/>
    </source>
</evidence>
<dbReference type="EMBL" id="PPGH01000035">
    <property type="protein sequence ID" value="PQJ96309.1"/>
    <property type="molecule type" value="Genomic_DNA"/>
</dbReference>
<gene>
    <name evidence="2" type="ORF">CXB77_11240</name>
</gene>
<dbReference type="OrthoDB" id="8561064at2"/>
<comment type="caution">
    <text evidence="2">The sequence shown here is derived from an EMBL/GenBank/DDBJ whole genome shotgun (WGS) entry which is preliminary data.</text>
</comment>
<reference evidence="2 3" key="1">
    <citation type="submission" date="2018-01" db="EMBL/GenBank/DDBJ databases">
        <title>The complete genome sequence of Chromatium okenii LaCa, a purple sulfur bacterium with a turbulent life.</title>
        <authorList>
            <person name="Luedin S.M."/>
            <person name="Liechti N."/>
            <person name="Storelli N."/>
            <person name="Danza F."/>
            <person name="Wittwer M."/>
            <person name="Pothier J.F."/>
            <person name="Tonolla M.A."/>
        </authorList>
    </citation>
    <scope>NUCLEOTIDE SEQUENCE [LARGE SCALE GENOMIC DNA]</scope>
    <source>
        <strain evidence="2 3">LaCa</strain>
    </source>
</reference>
<accession>A0A2S7XRE6</accession>
<dbReference type="Proteomes" id="UP000239936">
    <property type="component" value="Unassembled WGS sequence"/>
</dbReference>
<proteinExistence type="predicted"/>